<dbReference type="Gene3D" id="3.40.630.30">
    <property type="match status" value="1"/>
</dbReference>
<dbReference type="AlphaFoldDB" id="A0A7R9MHU4"/>
<evidence type="ECO:0000259" key="1">
    <source>
        <dbReference type="Pfam" id="PF00583"/>
    </source>
</evidence>
<dbReference type="OrthoDB" id="5912067at2759"/>
<proteinExistence type="predicted"/>
<dbReference type="Pfam" id="PF00583">
    <property type="entry name" value="Acetyltransf_1"/>
    <property type="match status" value="1"/>
</dbReference>
<dbReference type="EMBL" id="OC935038">
    <property type="protein sequence ID" value="CAD7660431.1"/>
    <property type="molecule type" value="Genomic_DNA"/>
</dbReference>
<reference evidence="2" key="1">
    <citation type="submission" date="2020-11" db="EMBL/GenBank/DDBJ databases">
        <authorList>
            <person name="Tran Van P."/>
        </authorList>
    </citation>
    <scope>NUCLEOTIDE SEQUENCE</scope>
</reference>
<gene>
    <name evidence="2" type="ORF">ONB1V03_LOCUS16999</name>
</gene>
<evidence type="ECO:0000313" key="2">
    <source>
        <dbReference type="EMBL" id="CAD7660431.1"/>
    </source>
</evidence>
<name>A0A7R9MHU4_9ACAR</name>
<dbReference type="SUPFAM" id="SSF55729">
    <property type="entry name" value="Acyl-CoA N-acyltransferases (Nat)"/>
    <property type="match status" value="1"/>
</dbReference>
<dbReference type="InterPro" id="IPR016181">
    <property type="entry name" value="Acyl_CoA_acyltransferase"/>
</dbReference>
<organism evidence="2">
    <name type="scientific">Oppiella nova</name>
    <dbReference type="NCBI Taxonomy" id="334625"/>
    <lineage>
        <taxon>Eukaryota</taxon>
        <taxon>Metazoa</taxon>
        <taxon>Ecdysozoa</taxon>
        <taxon>Arthropoda</taxon>
        <taxon>Chelicerata</taxon>
        <taxon>Arachnida</taxon>
        <taxon>Acari</taxon>
        <taxon>Acariformes</taxon>
        <taxon>Sarcoptiformes</taxon>
        <taxon>Oribatida</taxon>
        <taxon>Brachypylina</taxon>
        <taxon>Oppioidea</taxon>
        <taxon>Oppiidae</taxon>
        <taxon>Oppiella</taxon>
    </lineage>
</organism>
<feature type="non-terminal residue" evidence="2">
    <location>
        <position position="1"/>
    </location>
</feature>
<keyword evidence="3" id="KW-1185">Reference proteome</keyword>
<dbReference type="EMBL" id="CAJPVJ010020213">
    <property type="protein sequence ID" value="CAG2177569.1"/>
    <property type="molecule type" value="Genomic_DNA"/>
</dbReference>
<evidence type="ECO:0000313" key="3">
    <source>
        <dbReference type="Proteomes" id="UP000728032"/>
    </source>
</evidence>
<dbReference type="CDD" id="cd04301">
    <property type="entry name" value="NAT_SF"/>
    <property type="match status" value="1"/>
</dbReference>
<dbReference type="GO" id="GO:0016747">
    <property type="term" value="F:acyltransferase activity, transferring groups other than amino-acyl groups"/>
    <property type="evidence" value="ECO:0007669"/>
    <property type="project" value="InterPro"/>
</dbReference>
<dbReference type="Proteomes" id="UP000728032">
    <property type="component" value="Unassembled WGS sequence"/>
</dbReference>
<protein>
    <recommendedName>
        <fullName evidence="1">N-acetyltransferase domain-containing protein</fullName>
    </recommendedName>
</protein>
<feature type="domain" description="N-acetyltransferase" evidence="1">
    <location>
        <begin position="22"/>
        <end position="75"/>
    </location>
</feature>
<accession>A0A7R9MHU4</accession>
<sequence length="82" mass="9132">MALYDNDQVLDILSSLGITVEDTDTGQILGVCSGFNITRDLAFVGEYAVVPKYRKLGIGHSLWKRCLEHCSKRNCAIFPEPK</sequence>
<dbReference type="InterPro" id="IPR000182">
    <property type="entry name" value="GNAT_dom"/>
</dbReference>